<keyword evidence="2" id="KW-0732">Signal</keyword>
<gene>
    <name evidence="3" type="ORF">C8R41DRAFT_152987</name>
</gene>
<evidence type="ECO:0000256" key="1">
    <source>
        <dbReference type="SAM" id="MobiDB-lite"/>
    </source>
</evidence>
<name>A0ABQ8VPU8_9AGAR</name>
<evidence type="ECO:0000313" key="4">
    <source>
        <dbReference type="Proteomes" id="UP001150217"/>
    </source>
</evidence>
<evidence type="ECO:0008006" key="5">
    <source>
        <dbReference type="Google" id="ProtNLM"/>
    </source>
</evidence>
<protein>
    <recommendedName>
        <fullName evidence="5">Secreted protein</fullName>
    </recommendedName>
</protein>
<keyword evidence="4" id="KW-1185">Reference proteome</keyword>
<feature type="chain" id="PRO_5046183382" description="Secreted protein" evidence="2">
    <location>
        <begin position="29"/>
        <end position="103"/>
    </location>
</feature>
<evidence type="ECO:0000256" key="2">
    <source>
        <dbReference type="SAM" id="SignalP"/>
    </source>
</evidence>
<evidence type="ECO:0000313" key="3">
    <source>
        <dbReference type="EMBL" id="KAJ4498411.1"/>
    </source>
</evidence>
<organism evidence="3 4">
    <name type="scientific">Lentinula lateritia</name>
    <dbReference type="NCBI Taxonomy" id="40482"/>
    <lineage>
        <taxon>Eukaryota</taxon>
        <taxon>Fungi</taxon>
        <taxon>Dikarya</taxon>
        <taxon>Basidiomycota</taxon>
        <taxon>Agaricomycotina</taxon>
        <taxon>Agaricomycetes</taxon>
        <taxon>Agaricomycetidae</taxon>
        <taxon>Agaricales</taxon>
        <taxon>Marasmiineae</taxon>
        <taxon>Omphalotaceae</taxon>
        <taxon>Lentinula</taxon>
    </lineage>
</organism>
<proteinExistence type="predicted"/>
<accession>A0ABQ8VPU8</accession>
<comment type="caution">
    <text evidence="3">The sequence shown here is derived from an EMBL/GenBank/DDBJ whole genome shotgun (WGS) entry which is preliminary data.</text>
</comment>
<dbReference type="EMBL" id="JANVFT010000016">
    <property type="protein sequence ID" value="KAJ4498411.1"/>
    <property type="molecule type" value="Genomic_DNA"/>
</dbReference>
<feature type="region of interest" description="Disordered" evidence="1">
    <location>
        <begin position="80"/>
        <end position="103"/>
    </location>
</feature>
<reference evidence="3" key="1">
    <citation type="submission" date="2022-08" db="EMBL/GenBank/DDBJ databases">
        <title>A Global Phylogenomic Analysis of the Shiitake Genus Lentinula.</title>
        <authorList>
            <consortium name="DOE Joint Genome Institute"/>
            <person name="Sierra-Patev S."/>
            <person name="Min B."/>
            <person name="Naranjo-Ortiz M."/>
            <person name="Looney B."/>
            <person name="Konkel Z."/>
            <person name="Slot J.C."/>
            <person name="Sakamoto Y."/>
            <person name="Steenwyk J.L."/>
            <person name="Rokas A."/>
            <person name="Carro J."/>
            <person name="Camarero S."/>
            <person name="Ferreira P."/>
            <person name="Molpeceres G."/>
            <person name="Ruiz-Duenas F.J."/>
            <person name="Serrano A."/>
            <person name="Henrissat B."/>
            <person name="Drula E."/>
            <person name="Hughes K.W."/>
            <person name="Mata J.L."/>
            <person name="Ishikawa N.K."/>
            <person name="Vargas-Isla R."/>
            <person name="Ushijima S."/>
            <person name="Smith C.A."/>
            <person name="Ahrendt S."/>
            <person name="Andreopoulos W."/>
            <person name="He G."/>
            <person name="Labutti K."/>
            <person name="Lipzen A."/>
            <person name="Ng V."/>
            <person name="Riley R."/>
            <person name="Sandor L."/>
            <person name="Barry K."/>
            <person name="Martinez A.T."/>
            <person name="Xiao Y."/>
            <person name="Gibbons J.G."/>
            <person name="Terashima K."/>
            <person name="Grigoriev I.V."/>
            <person name="Hibbett D.S."/>
        </authorList>
    </citation>
    <scope>NUCLEOTIDE SEQUENCE</scope>
    <source>
        <strain evidence="3">RHP3577 ss4</strain>
    </source>
</reference>
<sequence length="103" mass="11675">MRVQRVCNDILAFFVFSLSHISVPEVWGLELQLHNWWRQCCTRPIDVQSQIVQILCGRIRFNGAKAPNLSIPRSWCAKSTTARQQAPARTSYPHLQPNAAASS</sequence>
<dbReference type="Proteomes" id="UP001150217">
    <property type="component" value="Unassembled WGS sequence"/>
</dbReference>
<feature type="signal peptide" evidence="2">
    <location>
        <begin position="1"/>
        <end position="28"/>
    </location>
</feature>